<accession>G7HUG4</accession>
<proteinExistence type="predicted"/>
<dbReference type="SUPFAM" id="SSF53098">
    <property type="entry name" value="Ribonuclease H-like"/>
    <property type="match status" value="1"/>
</dbReference>
<dbReference type="GO" id="GO:0004523">
    <property type="term" value="F:RNA-DNA hybrid ribonuclease activity"/>
    <property type="evidence" value="ECO:0007669"/>
    <property type="project" value="InterPro"/>
</dbReference>
<feature type="compositionally biased region" description="Basic and acidic residues" evidence="1">
    <location>
        <begin position="136"/>
        <end position="152"/>
    </location>
</feature>
<feature type="region of interest" description="Disordered" evidence="1">
    <location>
        <begin position="265"/>
        <end position="294"/>
    </location>
</feature>
<dbReference type="AlphaFoldDB" id="G7HUG4"/>
<evidence type="ECO:0000313" key="3">
    <source>
        <dbReference type="EMBL" id="CCE53920.1"/>
    </source>
</evidence>
<dbReference type="EMBL" id="CAFW01000011">
    <property type="protein sequence ID" value="CCE53920.1"/>
    <property type="molecule type" value="Genomic_DNA"/>
</dbReference>
<dbReference type="GO" id="GO:0003676">
    <property type="term" value="F:nucleic acid binding"/>
    <property type="evidence" value="ECO:0007669"/>
    <property type="project" value="InterPro"/>
</dbReference>
<feature type="domain" description="RNase H type-1" evidence="2">
    <location>
        <begin position="186"/>
        <end position="338"/>
    </location>
</feature>
<dbReference type="RefSeq" id="WP_006821498.1">
    <property type="nucleotide sequence ID" value="NZ_CAFW01000011.1"/>
</dbReference>
<dbReference type="GeneID" id="82876922"/>
<dbReference type="InterPro" id="IPR002156">
    <property type="entry name" value="RNaseH_domain"/>
</dbReference>
<dbReference type="InterPro" id="IPR036397">
    <property type="entry name" value="RNaseH_sf"/>
</dbReference>
<dbReference type="Gene3D" id="3.30.420.10">
    <property type="entry name" value="Ribonuclease H-like superfamily/Ribonuclease H"/>
    <property type="match status" value="1"/>
</dbReference>
<comment type="caution">
    <text evidence="3">The sequence shown here is derived from an EMBL/GenBank/DDBJ whole genome shotgun (WGS) entry which is preliminary data.</text>
</comment>
<gene>
    <name evidence="3" type="ORF">CCAS_01515</name>
</gene>
<reference evidence="3 4" key="1">
    <citation type="journal article" date="2012" name="J. Bacteriol.">
        <title>Genome Sequence of Corynebacterium casei UCMA 3821, Isolated from a Smear-Ripened Cheese.</title>
        <authorList>
            <person name="Monnet C."/>
            <person name="Loux V."/>
            <person name="Bento P."/>
            <person name="Gibrat J.F."/>
            <person name="Straub C."/>
            <person name="Bonnarme P."/>
            <person name="Landaud S."/>
            <person name="Irlinger F."/>
        </authorList>
    </citation>
    <scope>NUCLEOTIDE SEQUENCE [LARGE SCALE GENOMIC DNA]</scope>
    <source>
        <strain evidence="3 4">UCMA 3821</strain>
    </source>
</reference>
<sequence>MPEPRLDLEALLGTQSRTYKTRQVTEDMVQRPIHVAIALWDQPWKSAHNQKIEGWVIAVDSKRARFVRRGRTTKGDVVERTLAELNDALKNLRGKAWIVTGRRQAGLRLALEEQGHLVTGSFSEKNRAGKRASMQRKKDDHAALREAKKTGEAPDTVKTTQVPTTPAHWWPQFGSDNARPQDDELVRIATDASSDTVYKGSMCFVANNGDFQLRTAKTKASTDELELESLTLALKYLHKVGARQAVIESDSVAALEAVDYILSGEKPRTAPQQRQGQRNSRRRNPRGRTWRGLTPGSRSRFHQAWKDLNGQCDVKIRRVLGHAGDPLNQAADQIAYMGLRAIAHPLKEARPTLKHGINKAIKKAKVNAVQGADS</sequence>
<protein>
    <recommendedName>
        <fullName evidence="2">RNase H type-1 domain-containing protein</fullName>
    </recommendedName>
</protein>
<dbReference type="Pfam" id="PF00075">
    <property type="entry name" value="RNase_H"/>
    <property type="match status" value="1"/>
</dbReference>
<dbReference type="Proteomes" id="UP000004840">
    <property type="component" value="Unassembled WGS sequence"/>
</dbReference>
<evidence type="ECO:0000256" key="1">
    <source>
        <dbReference type="SAM" id="MobiDB-lite"/>
    </source>
</evidence>
<feature type="region of interest" description="Disordered" evidence="1">
    <location>
        <begin position="124"/>
        <end position="176"/>
    </location>
</feature>
<dbReference type="InterPro" id="IPR012337">
    <property type="entry name" value="RNaseH-like_sf"/>
</dbReference>
<organism evidence="3 4">
    <name type="scientific">Corynebacterium casei UCMA 3821</name>
    <dbReference type="NCBI Taxonomy" id="1110505"/>
    <lineage>
        <taxon>Bacteria</taxon>
        <taxon>Bacillati</taxon>
        <taxon>Actinomycetota</taxon>
        <taxon>Actinomycetes</taxon>
        <taxon>Mycobacteriales</taxon>
        <taxon>Corynebacteriaceae</taxon>
        <taxon>Corynebacterium</taxon>
    </lineage>
</organism>
<evidence type="ECO:0000259" key="2">
    <source>
        <dbReference type="Pfam" id="PF00075"/>
    </source>
</evidence>
<feature type="compositionally biased region" description="Basic residues" evidence="1">
    <location>
        <begin position="279"/>
        <end position="289"/>
    </location>
</feature>
<name>G7HUG4_9CORY</name>
<evidence type="ECO:0000313" key="4">
    <source>
        <dbReference type="Proteomes" id="UP000004840"/>
    </source>
</evidence>